<sequence>MLYDANKHIAVDYVENQQNKKIKESGLMYFQFSSSTDVSFNTYFFEPSLNKISEYHCKKPMLQSKNQAQL</sequence>
<gene>
    <name evidence="1" type="ORF">L2764_11630</name>
</gene>
<organism evidence="1 2">
    <name type="scientific">Shewanella surugensis</name>
    <dbReference type="NCBI Taxonomy" id="212020"/>
    <lineage>
        <taxon>Bacteria</taxon>
        <taxon>Pseudomonadati</taxon>
        <taxon>Pseudomonadota</taxon>
        <taxon>Gammaproteobacteria</taxon>
        <taxon>Alteromonadales</taxon>
        <taxon>Shewanellaceae</taxon>
        <taxon>Shewanella</taxon>
    </lineage>
</organism>
<reference evidence="1 2" key="1">
    <citation type="submission" date="2022-01" db="EMBL/GenBank/DDBJ databases">
        <title>Whole genome-based taxonomy of the Shewanellaceae.</title>
        <authorList>
            <person name="Martin-Rodriguez A.J."/>
        </authorList>
    </citation>
    <scope>NUCLEOTIDE SEQUENCE [LARGE SCALE GENOMIC DNA]</scope>
    <source>
        <strain evidence="1 2">DSM 17177</strain>
    </source>
</reference>
<accession>A0ABT0LBP1</accession>
<proteinExistence type="predicted"/>
<protein>
    <submittedName>
        <fullName evidence="1">Uncharacterized protein</fullName>
    </submittedName>
</protein>
<dbReference type="EMBL" id="JAKIKS010000039">
    <property type="protein sequence ID" value="MCL1125108.1"/>
    <property type="molecule type" value="Genomic_DNA"/>
</dbReference>
<dbReference type="Proteomes" id="UP001203423">
    <property type="component" value="Unassembled WGS sequence"/>
</dbReference>
<evidence type="ECO:0000313" key="1">
    <source>
        <dbReference type="EMBL" id="MCL1125108.1"/>
    </source>
</evidence>
<name>A0ABT0LBP1_9GAMM</name>
<evidence type="ECO:0000313" key="2">
    <source>
        <dbReference type="Proteomes" id="UP001203423"/>
    </source>
</evidence>
<keyword evidence="2" id="KW-1185">Reference proteome</keyword>
<dbReference type="RefSeq" id="WP_248940390.1">
    <property type="nucleotide sequence ID" value="NZ_JAKIKS010000039.1"/>
</dbReference>
<comment type="caution">
    <text evidence="1">The sequence shown here is derived from an EMBL/GenBank/DDBJ whole genome shotgun (WGS) entry which is preliminary data.</text>
</comment>